<keyword evidence="3" id="KW-1185">Reference proteome</keyword>
<feature type="compositionally biased region" description="Acidic residues" evidence="1">
    <location>
        <begin position="112"/>
        <end position="126"/>
    </location>
</feature>
<protein>
    <recommendedName>
        <fullName evidence="4">NAC domain-containing protein</fullName>
    </recommendedName>
</protein>
<comment type="caution">
    <text evidence="2">The sequence shown here is derived from an EMBL/GenBank/DDBJ whole genome shotgun (WGS) entry which is preliminary data.</text>
</comment>
<name>A0A811PCU6_9POAL</name>
<dbReference type="GO" id="GO:0003677">
    <property type="term" value="F:DNA binding"/>
    <property type="evidence" value="ECO:0007669"/>
    <property type="project" value="InterPro"/>
</dbReference>
<proteinExistence type="predicted"/>
<feature type="region of interest" description="Disordered" evidence="1">
    <location>
        <begin position="97"/>
        <end position="126"/>
    </location>
</feature>
<accession>A0A811PCU6</accession>
<dbReference type="SUPFAM" id="SSF101941">
    <property type="entry name" value="NAC domain"/>
    <property type="match status" value="1"/>
</dbReference>
<dbReference type="InterPro" id="IPR036093">
    <property type="entry name" value="NAC_dom_sf"/>
</dbReference>
<dbReference type="GO" id="GO:0006355">
    <property type="term" value="P:regulation of DNA-templated transcription"/>
    <property type="evidence" value="ECO:0007669"/>
    <property type="project" value="InterPro"/>
</dbReference>
<evidence type="ECO:0000256" key="1">
    <source>
        <dbReference type="SAM" id="MobiDB-lite"/>
    </source>
</evidence>
<sequence>MRKLACSGKLFTYPGISCGQGKRKRQEEGKEKESKKRLRVSVCGSSKEIEWEKYALNFQEHGVNGSTGWVMHEYSITSPPEFAQSPMRVYCIRHSGHGKNAKKHSMDAQDWGSDDEDEEEVDDASVEEDPALFIGEYPLAPRAEYVISLPVAADVVNANPSDGAGAGAGNDQDLPTLVEDDDCFAFMNPLSDLVPGFDLSQWDDGAGCMIKHAMHKFI</sequence>
<organism evidence="2 3">
    <name type="scientific">Miscanthus lutarioriparius</name>
    <dbReference type="NCBI Taxonomy" id="422564"/>
    <lineage>
        <taxon>Eukaryota</taxon>
        <taxon>Viridiplantae</taxon>
        <taxon>Streptophyta</taxon>
        <taxon>Embryophyta</taxon>
        <taxon>Tracheophyta</taxon>
        <taxon>Spermatophyta</taxon>
        <taxon>Magnoliopsida</taxon>
        <taxon>Liliopsida</taxon>
        <taxon>Poales</taxon>
        <taxon>Poaceae</taxon>
        <taxon>PACMAD clade</taxon>
        <taxon>Panicoideae</taxon>
        <taxon>Andropogonodae</taxon>
        <taxon>Andropogoneae</taxon>
        <taxon>Saccharinae</taxon>
        <taxon>Miscanthus</taxon>
    </lineage>
</organism>
<evidence type="ECO:0008006" key="4">
    <source>
        <dbReference type="Google" id="ProtNLM"/>
    </source>
</evidence>
<evidence type="ECO:0000313" key="2">
    <source>
        <dbReference type="EMBL" id="CAD6245108.1"/>
    </source>
</evidence>
<reference evidence="2" key="1">
    <citation type="submission" date="2020-10" db="EMBL/GenBank/DDBJ databases">
        <authorList>
            <person name="Han B."/>
            <person name="Lu T."/>
            <person name="Zhao Q."/>
            <person name="Huang X."/>
            <person name="Zhao Y."/>
        </authorList>
    </citation>
    <scope>NUCLEOTIDE SEQUENCE</scope>
</reference>
<dbReference type="AlphaFoldDB" id="A0A811PCU6"/>
<evidence type="ECO:0000313" key="3">
    <source>
        <dbReference type="Proteomes" id="UP000604825"/>
    </source>
</evidence>
<dbReference type="OrthoDB" id="729519at2759"/>
<gene>
    <name evidence="2" type="ORF">NCGR_LOCUS29572</name>
</gene>
<dbReference type="Proteomes" id="UP000604825">
    <property type="component" value="Unassembled WGS sequence"/>
</dbReference>
<dbReference type="EMBL" id="CAJGYO010000007">
    <property type="protein sequence ID" value="CAD6245108.1"/>
    <property type="molecule type" value="Genomic_DNA"/>
</dbReference>